<evidence type="ECO:0000313" key="4">
    <source>
        <dbReference type="EMBL" id="VDM68201.1"/>
    </source>
</evidence>
<dbReference type="OrthoDB" id="5786116at2759"/>
<dbReference type="InterPro" id="IPR006026">
    <property type="entry name" value="Peptidase_Metallo"/>
</dbReference>
<dbReference type="PANTHER" id="PTHR10127">
    <property type="entry name" value="DISCOIDIN, CUB, EGF, LAMININ , AND ZINC METALLOPROTEASE DOMAIN CONTAINING"/>
    <property type="match status" value="1"/>
</dbReference>
<feature type="domain" description="Peptidase M12A" evidence="3">
    <location>
        <begin position="94"/>
        <end position="180"/>
    </location>
</feature>
<dbReference type="GO" id="GO:0008270">
    <property type="term" value="F:zinc ion binding"/>
    <property type="evidence" value="ECO:0007669"/>
    <property type="project" value="InterPro"/>
</dbReference>
<keyword evidence="5" id="KW-1185">Reference proteome</keyword>
<dbReference type="SMART" id="SM00235">
    <property type="entry name" value="ZnMc"/>
    <property type="match status" value="1"/>
</dbReference>
<dbReference type="InterPro" id="IPR001506">
    <property type="entry name" value="Peptidase_M12A"/>
</dbReference>
<organism evidence="4 5">
    <name type="scientific">Strongylus vulgaris</name>
    <name type="common">Blood worm</name>
    <dbReference type="NCBI Taxonomy" id="40348"/>
    <lineage>
        <taxon>Eukaryota</taxon>
        <taxon>Metazoa</taxon>
        <taxon>Ecdysozoa</taxon>
        <taxon>Nematoda</taxon>
        <taxon>Chromadorea</taxon>
        <taxon>Rhabditida</taxon>
        <taxon>Rhabditina</taxon>
        <taxon>Rhabditomorpha</taxon>
        <taxon>Strongyloidea</taxon>
        <taxon>Strongylidae</taxon>
        <taxon>Strongylus</taxon>
    </lineage>
</organism>
<sequence length="180" mass="20682">MVHEKLANLRKRWMDNLIQQRDDPRQPQQRIPDSVTALKKTVFKRNAPTVLPIHEINREANLSEFMYQADMVLTLPQVELIGGGSTADARKKRQAYRDVFYPNTIWGNTVYYYFDSTATPAIRTAFLAATQFWQKNTCITFQENMFSLNRIRVFKGQGCYSYVGRVGGQQDLSLGTGCES</sequence>
<dbReference type="PANTHER" id="PTHR10127:SF793">
    <property type="entry name" value="ZINC METALLOPROTEINASE NAS-31"/>
    <property type="match status" value="1"/>
</dbReference>
<evidence type="ECO:0000259" key="3">
    <source>
        <dbReference type="PROSITE" id="PS51864"/>
    </source>
</evidence>
<dbReference type="InterPro" id="IPR024079">
    <property type="entry name" value="MetalloPept_cat_dom_sf"/>
</dbReference>
<dbReference type="Proteomes" id="UP000270094">
    <property type="component" value="Unassembled WGS sequence"/>
</dbReference>
<feature type="non-terminal residue" evidence="4">
    <location>
        <position position="180"/>
    </location>
</feature>
<accession>A0A3P7I456</accession>
<evidence type="ECO:0000256" key="2">
    <source>
        <dbReference type="PROSITE-ProRule" id="PRU01211"/>
    </source>
</evidence>
<dbReference type="GO" id="GO:0004222">
    <property type="term" value="F:metalloendopeptidase activity"/>
    <property type="evidence" value="ECO:0007669"/>
    <property type="project" value="InterPro"/>
</dbReference>
<reference evidence="4 5" key="1">
    <citation type="submission" date="2018-11" db="EMBL/GenBank/DDBJ databases">
        <authorList>
            <consortium name="Pathogen Informatics"/>
        </authorList>
    </citation>
    <scope>NUCLEOTIDE SEQUENCE [LARGE SCALE GENOMIC DNA]</scope>
</reference>
<dbReference type="Pfam" id="PF01400">
    <property type="entry name" value="Astacin"/>
    <property type="match status" value="1"/>
</dbReference>
<comment type="caution">
    <text evidence="2">Lacks conserved residue(s) required for the propagation of feature annotation.</text>
</comment>
<evidence type="ECO:0000313" key="5">
    <source>
        <dbReference type="Proteomes" id="UP000270094"/>
    </source>
</evidence>
<dbReference type="GO" id="GO:0006508">
    <property type="term" value="P:proteolysis"/>
    <property type="evidence" value="ECO:0007669"/>
    <property type="project" value="InterPro"/>
</dbReference>
<gene>
    <name evidence="4" type="ORF">SVUK_LOCUS3199</name>
</gene>
<keyword evidence="1" id="KW-1015">Disulfide bond</keyword>
<proteinExistence type="predicted"/>
<evidence type="ECO:0000256" key="1">
    <source>
        <dbReference type="ARBA" id="ARBA00023157"/>
    </source>
</evidence>
<dbReference type="AlphaFoldDB" id="A0A3P7I456"/>
<name>A0A3P7I456_STRVU</name>
<dbReference type="SUPFAM" id="SSF55486">
    <property type="entry name" value="Metalloproteases ('zincins'), catalytic domain"/>
    <property type="match status" value="1"/>
</dbReference>
<dbReference type="Gene3D" id="3.40.390.10">
    <property type="entry name" value="Collagenase (Catalytic Domain)"/>
    <property type="match status" value="1"/>
</dbReference>
<protein>
    <recommendedName>
        <fullName evidence="3">Peptidase M12A domain-containing protein</fullName>
    </recommendedName>
</protein>
<dbReference type="PROSITE" id="PS51864">
    <property type="entry name" value="ASTACIN"/>
    <property type="match status" value="1"/>
</dbReference>
<dbReference type="EMBL" id="UYYB01008045">
    <property type="protein sequence ID" value="VDM68201.1"/>
    <property type="molecule type" value="Genomic_DNA"/>
</dbReference>